<dbReference type="EMBL" id="AUVB01000028">
    <property type="protein sequence ID" value="KGE04365.1"/>
    <property type="molecule type" value="Genomic_DNA"/>
</dbReference>
<name>A0A095VSL7_9GAMM</name>
<proteinExistence type="predicted"/>
<comment type="caution">
    <text evidence="1">The sequence shown here is derived from an EMBL/GenBank/DDBJ whole genome shotgun (WGS) entry which is preliminary data.</text>
</comment>
<organism evidence="1 2">
    <name type="scientific">Pseudohaliea rubra DSM 19751</name>
    <dbReference type="NCBI Taxonomy" id="1265313"/>
    <lineage>
        <taxon>Bacteria</taxon>
        <taxon>Pseudomonadati</taxon>
        <taxon>Pseudomonadota</taxon>
        <taxon>Gammaproteobacteria</taxon>
        <taxon>Cellvibrionales</taxon>
        <taxon>Halieaceae</taxon>
        <taxon>Pseudohaliea</taxon>
    </lineage>
</organism>
<gene>
    <name evidence="1" type="ORF">HRUBRA_01051</name>
</gene>
<dbReference type="HOGENOM" id="CLU_3184408_0_0_6"/>
<protein>
    <submittedName>
        <fullName evidence="1">Uncharacterized protein</fullName>
    </submittedName>
</protein>
<keyword evidence="2" id="KW-1185">Reference proteome</keyword>
<evidence type="ECO:0000313" key="2">
    <source>
        <dbReference type="Proteomes" id="UP000029640"/>
    </source>
</evidence>
<sequence length="46" mass="5138">MRGDMSVSEALEQLLECHIAQVFLCIGGWEYQRCRIIGVGQLALSL</sequence>
<reference evidence="1 2" key="1">
    <citation type="journal article" date="2014" name="Genome Announc.">
        <title>Genome Sequence of Gammaproteobacterial Pseudohaliea rubra Type Strain DSM 19751, Isolated from Coastal Seawater of the Mediterranean Sea.</title>
        <authorList>
            <person name="Spring S."/>
            <person name="Fiebig A."/>
            <person name="Riedel T."/>
            <person name="Goker M."/>
            <person name="Klenk H.P."/>
        </authorList>
    </citation>
    <scope>NUCLEOTIDE SEQUENCE [LARGE SCALE GENOMIC DNA]</scope>
    <source>
        <strain evidence="1 2">DSM 19751</strain>
    </source>
</reference>
<dbReference type="Proteomes" id="UP000029640">
    <property type="component" value="Unassembled WGS sequence"/>
</dbReference>
<dbReference type="AlphaFoldDB" id="A0A095VSL7"/>
<evidence type="ECO:0000313" key="1">
    <source>
        <dbReference type="EMBL" id="KGE04365.1"/>
    </source>
</evidence>
<accession>A0A095VSL7</accession>